<proteinExistence type="predicted"/>
<keyword evidence="5" id="KW-1185">Reference proteome</keyword>
<keyword evidence="2" id="KW-0472">Membrane</keyword>
<dbReference type="AlphaFoldDB" id="A0A5Q2FBN5"/>
<gene>
    <name evidence="4" type="ORF">Rai3103_12175</name>
</gene>
<dbReference type="InterPro" id="IPR051266">
    <property type="entry name" value="CLCR"/>
</dbReference>
<dbReference type="InterPro" id="IPR036465">
    <property type="entry name" value="vWFA_dom_sf"/>
</dbReference>
<sequence length="242" mass="25998">MSAADQRFETGPEFDRRRQAAPPRPASLPPTSVCQGVRSMRRQAQRRRIARSITAALLLPLLVAVVLFGPIPALAAPEQSSLQDVLTALSVKQEPADYVVIVDTSASMTDQGRYQRVRSGLSDMVKALGPDDRVALITFDSTPQVRRSLTALGSDRQGSISSLPAAPTGQATDIGAALATALDVMERGEIKKRGAVLLFTDGQIDTNPSSPYATVNSSGWGPLKQRAVKLQDSHDIAPWRSR</sequence>
<evidence type="ECO:0000313" key="5">
    <source>
        <dbReference type="Proteomes" id="UP000386847"/>
    </source>
</evidence>
<dbReference type="PANTHER" id="PTHR10579:SF43">
    <property type="entry name" value="ZINC FINGER (C3HC4-TYPE RING FINGER) FAMILY PROTEIN"/>
    <property type="match status" value="1"/>
</dbReference>
<keyword evidence="2" id="KW-0812">Transmembrane</keyword>
<dbReference type="PANTHER" id="PTHR10579">
    <property type="entry name" value="CALCIUM-ACTIVATED CHLORIDE CHANNEL REGULATOR"/>
    <property type="match status" value="1"/>
</dbReference>
<dbReference type="Pfam" id="PF13519">
    <property type="entry name" value="VWA_2"/>
    <property type="match status" value="1"/>
</dbReference>
<feature type="region of interest" description="Disordered" evidence="1">
    <location>
        <begin position="1"/>
        <end position="34"/>
    </location>
</feature>
<dbReference type="Proteomes" id="UP000386847">
    <property type="component" value="Chromosome"/>
</dbReference>
<dbReference type="SMART" id="SM00327">
    <property type="entry name" value="VWA"/>
    <property type="match status" value="1"/>
</dbReference>
<dbReference type="PROSITE" id="PS50234">
    <property type="entry name" value="VWFA"/>
    <property type="match status" value="1"/>
</dbReference>
<feature type="compositionally biased region" description="Basic and acidic residues" evidence="1">
    <location>
        <begin position="1"/>
        <end position="18"/>
    </location>
</feature>
<feature type="transmembrane region" description="Helical" evidence="2">
    <location>
        <begin position="49"/>
        <end position="71"/>
    </location>
</feature>
<feature type="domain" description="VWFA" evidence="3">
    <location>
        <begin position="97"/>
        <end position="242"/>
    </location>
</feature>
<dbReference type="SUPFAM" id="SSF53300">
    <property type="entry name" value="vWA-like"/>
    <property type="match status" value="1"/>
</dbReference>
<evidence type="ECO:0000256" key="2">
    <source>
        <dbReference type="SAM" id="Phobius"/>
    </source>
</evidence>
<dbReference type="KEGG" id="rain:Rai3103_12175"/>
<evidence type="ECO:0000256" key="1">
    <source>
        <dbReference type="SAM" id="MobiDB-lite"/>
    </source>
</evidence>
<evidence type="ECO:0000313" key="4">
    <source>
        <dbReference type="EMBL" id="QGF24292.1"/>
    </source>
</evidence>
<dbReference type="CDD" id="cd00198">
    <property type="entry name" value="vWFA"/>
    <property type="match status" value="1"/>
</dbReference>
<name>A0A5Q2FBN5_9ACTN</name>
<dbReference type="InterPro" id="IPR002035">
    <property type="entry name" value="VWF_A"/>
</dbReference>
<dbReference type="EMBL" id="CP045725">
    <property type="protein sequence ID" value="QGF24292.1"/>
    <property type="molecule type" value="Genomic_DNA"/>
</dbReference>
<accession>A0A5Q2FBN5</accession>
<protein>
    <submittedName>
        <fullName evidence="4">VWA domain-containing protein</fullName>
    </submittedName>
</protein>
<organism evidence="4 5">
    <name type="scientific">Raineyella fluvialis</name>
    <dbReference type="NCBI Taxonomy" id="2662261"/>
    <lineage>
        <taxon>Bacteria</taxon>
        <taxon>Bacillati</taxon>
        <taxon>Actinomycetota</taxon>
        <taxon>Actinomycetes</taxon>
        <taxon>Propionibacteriales</taxon>
        <taxon>Propionibacteriaceae</taxon>
        <taxon>Raineyella</taxon>
    </lineage>
</organism>
<evidence type="ECO:0000259" key="3">
    <source>
        <dbReference type="PROSITE" id="PS50234"/>
    </source>
</evidence>
<dbReference type="Gene3D" id="3.40.50.410">
    <property type="entry name" value="von Willebrand factor, type A domain"/>
    <property type="match status" value="1"/>
</dbReference>
<reference evidence="4 5" key="1">
    <citation type="submission" date="2019-10" db="EMBL/GenBank/DDBJ databases">
        <title>Genomic analysis of Raineyella sp. CBA3103.</title>
        <authorList>
            <person name="Roh S.W."/>
        </authorList>
    </citation>
    <scope>NUCLEOTIDE SEQUENCE [LARGE SCALE GENOMIC DNA]</scope>
    <source>
        <strain evidence="4 5">CBA3103</strain>
    </source>
</reference>
<keyword evidence="2" id="KW-1133">Transmembrane helix</keyword>